<feature type="region of interest" description="Disordered" evidence="6">
    <location>
        <begin position="60"/>
        <end position="136"/>
    </location>
</feature>
<dbReference type="GO" id="GO:0005737">
    <property type="term" value="C:cytoplasm"/>
    <property type="evidence" value="ECO:0007669"/>
    <property type="project" value="TreeGrafter"/>
</dbReference>
<protein>
    <recommendedName>
        <fullName evidence="11">BRCA1-associated protein</fullName>
    </recommendedName>
</protein>
<dbReference type="CDD" id="cd16457">
    <property type="entry name" value="RING-H2_BRAP2"/>
    <property type="match status" value="1"/>
</dbReference>
<dbReference type="PROSITE" id="PS50271">
    <property type="entry name" value="ZF_UBP"/>
    <property type="match status" value="1"/>
</dbReference>
<dbReference type="PANTHER" id="PTHR24007">
    <property type="entry name" value="BRCA1-ASSOCIATED PROTEIN"/>
    <property type="match status" value="1"/>
</dbReference>
<dbReference type="InterPro" id="IPR001841">
    <property type="entry name" value="Znf_RING"/>
</dbReference>
<evidence type="ECO:0000256" key="6">
    <source>
        <dbReference type="SAM" id="MobiDB-lite"/>
    </source>
</evidence>
<dbReference type="InterPro" id="IPR011422">
    <property type="entry name" value="BRAP2/ETP1_RRM"/>
</dbReference>
<keyword evidence="10" id="KW-1185">Reference proteome</keyword>
<dbReference type="SMART" id="SM00290">
    <property type="entry name" value="ZnF_UBP"/>
    <property type="match status" value="1"/>
</dbReference>
<evidence type="ECO:0000256" key="2">
    <source>
        <dbReference type="ARBA" id="ARBA00022771"/>
    </source>
</evidence>
<dbReference type="GO" id="GO:0061630">
    <property type="term" value="F:ubiquitin protein ligase activity"/>
    <property type="evidence" value="ECO:0007669"/>
    <property type="project" value="TreeGrafter"/>
</dbReference>
<dbReference type="Pfam" id="PF07576">
    <property type="entry name" value="BRAP2"/>
    <property type="match status" value="1"/>
</dbReference>
<feature type="domain" description="RING-type" evidence="7">
    <location>
        <begin position="340"/>
        <end position="380"/>
    </location>
</feature>
<evidence type="ECO:0000256" key="5">
    <source>
        <dbReference type="SAM" id="Coils"/>
    </source>
</evidence>
<dbReference type="InterPro" id="IPR013083">
    <property type="entry name" value="Znf_RING/FYVE/PHD"/>
</dbReference>
<dbReference type="Proteomes" id="UP001388673">
    <property type="component" value="Unassembled WGS sequence"/>
</dbReference>
<evidence type="ECO:0000256" key="4">
    <source>
        <dbReference type="PROSITE-ProRule" id="PRU00502"/>
    </source>
</evidence>
<evidence type="ECO:0000256" key="3">
    <source>
        <dbReference type="ARBA" id="ARBA00022833"/>
    </source>
</evidence>
<dbReference type="GO" id="GO:0007265">
    <property type="term" value="P:Ras protein signal transduction"/>
    <property type="evidence" value="ECO:0007669"/>
    <property type="project" value="TreeGrafter"/>
</dbReference>
<evidence type="ECO:0000259" key="7">
    <source>
        <dbReference type="PROSITE" id="PS50089"/>
    </source>
</evidence>
<keyword evidence="1" id="KW-0479">Metal-binding</keyword>
<dbReference type="RefSeq" id="XP_066802660.1">
    <property type="nucleotide sequence ID" value="XM_066947281.1"/>
</dbReference>
<dbReference type="PANTHER" id="PTHR24007:SF7">
    <property type="entry name" value="BRCA1-ASSOCIATED PROTEIN"/>
    <property type="match status" value="1"/>
</dbReference>
<dbReference type="GeneID" id="92181439"/>
<comment type="caution">
    <text evidence="9">The sequence shown here is derived from an EMBL/GenBank/DDBJ whole genome shotgun (WGS) entry which is preliminary data.</text>
</comment>
<dbReference type="InterPro" id="IPR047243">
    <property type="entry name" value="RING-H2_BRAP2"/>
</dbReference>
<keyword evidence="3" id="KW-0862">Zinc</keyword>
<reference evidence="9 10" key="1">
    <citation type="journal article" date="2024" name="bioRxiv">
        <title>Comparative genomics of Cryptococcus and Kwoniella reveals pathogenesis evolution and contrasting karyotype dynamics via intercentromeric recombination or chromosome fusion.</title>
        <authorList>
            <person name="Coelho M.A."/>
            <person name="David-Palma M."/>
            <person name="Shea T."/>
            <person name="Bowers K."/>
            <person name="McGinley-Smith S."/>
            <person name="Mohammad A.W."/>
            <person name="Gnirke A."/>
            <person name="Yurkov A.M."/>
            <person name="Nowrousian M."/>
            <person name="Sun S."/>
            <person name="Cuomo C.A."/>
            <person name="Heitman J."/>
        </authorList>
    </citation>
    <scope>NUCLEOTIDE SEQUENCE [LARGE SCALE GENOMIC DNA]</scope>
    <source>
        <strain evidence="9 10">CBS 13917</strain>
    </source>
</reference>
<dbReference type="EMBL" id="JBCAWK010000007">
    <property type="protein sequence ID" value="KAK8853474.1"/>
    <property type="molecule type" value="Genomic_DNA"/>
</dbReference>
<feature type="region of interest" description="Disordered" evidence="6">
    <location>
        <begin position="493"/>
        <end position="543"/>
    </location>
</feature>
<keyword evidence="2 4" id="KW-0863">Zinc-finger</keyword>
<feature type="compositionally biased region" description="Basic and acidic residues" evidence="6">
    <location>
        <begin position="508"/>
        <end position="517"/>
    </location>
</feature>
<dbReference type="InterPro" id="IPR001607">
    <property type="entry name" value="Znf_UBP"/>
</dbReference>
<evidence type="ECO:0000259" key="8">
    <source>
        <dbReference type="PROSITE" id="PS50271"/>
    </source>
</evidence>
<feature type="compositionally biased region" description="Low complexity" evidence="6">
    <location>
        <begin position="106"/>
        <end position="135"/>
    </location>
</feature>
<evidence type="ECO:0000313" key="9">
    <source>
        <dbReference type="EMBL" id="KAK8853474.1"/>
    </source>
</evidence>
<dbReference type="GO" id="GO:0008270">
    <property type="term" value="F:zinc ion binding"/>
    <property type="evidence" value="ECO:0007669"/>
    <property type="project" value="UniProtKB-KW"/>
</dbReference>
<evidence type="ECO:0000256" key="1">
    <source>
        <dbReference type="ARBA" id="ARBA00022723"/>
    </source>
</evidence>
<dbReference type="SMART" id="SM00184">
    <property type="entry name" value="RING"/>
    <property type="match status" value="1"/>
</dbReference>
<evidence type="ECO:0008006" key="11">
    <source>
        <dbReference type="Google" id="ProtNLM"/>
    </source>
</evidence>
<feature type="compositionally biased region" description="Polar residues" evidence="6">
    <location>
        <begin position="520"/>
        <end position="533"/>
    </location>
</feature>
<accession>A0AAW0YY67</accession>
<dbReference type="KEGG" id="kne:92181439"/>
<dbReference type="AlphaFoldDB" id="A0AAW0YY67"/>
<dbReference type="SUPFAM" id="SSF57850">
    <property type="entry name" value="RING/U-box"/>
    <property type="match status" value="1"/>
</dbReference>
<dbReference type="Pfam" id="PF02148">
    <property type="entry name" value="zf-UBP"/>
    <property type="match status" value="1"/>
</dbReference>
<sequence>MTTSVHTPNLYSLIIAIHSTAPVTTSETYPLQADVIPGADWRLGEITVDWVDFTREKSLDRGQDEDEMSPHSSGESSCVGGGSSPRHPRKSTPGAGAGRTVPGSGSPVVKPTPTKKQTTSSCTSDPDSLSLQPLLAHFPGPNPLDSSYAQGLSELGRGVVHLFRHAPPPSLIAALDAHPVGEGSSSRYRPKTGGEWAGDKAEGEDGSLIAILAVPAWMRPADFLEFIGGWGTCLEGVRMIREATTPNRSIVLLKFRDPLQASDFLVIFTGRAFSTLDARETCHPIRIHHLVLHKVDSGPLPSSSTAVPAFPPSVYASRVRDLPSLLGGVSPASRYELPSCPVCLERLDSTVTGLVTLPCAHTFDCDCLRKWGDSRCPVCRLSHLLLSSSSHHPPGHSSAERDEITRLTKCSMCDSTENNWICVVCGVVGCGRYEPGKGHARRHWEESGHVLAMELETQRVWDYKGDNYVHRLIQTRNDGKLVELPSASSLVTPSVPGVLPLGSQPTPERNRNSDVHTKPPTHSSAPRPGTSNADAGPSSGDIDKISTIESITLEYSYLLSSQLESMRQHYEKEQLSLSARLSELEAASTSTRDRIRELEGAERAREKAEKKAEKAMELSRGLQNNLAAERAMTQGLSQRVKALEEQKVQVERGKKEKEEEVKMLEETVRDLMFTLEAGIKVQEAGGDGGEGGDLMVVPGQTQTNGKGKSKKGKK</sequence>
<feature type="domain" description="UBP-type" evidence="8">
    <location>
        <begin position="374"/>
        <end position="488"/>
    </location>
</feature>
<feature type="coiled-coil region" evidence="5">
    <location>
        <begin position="567"/>
        <end position="674"/>
    </location>
</feature>
<name>A0AAW0YY67_9TREE</name>
<gene>
    <name evidence="9" type="ORF">IAR55_004181</name>
</gene>
<dbReference type="Pfam" id="PF13639">
    <property type="entry name" value="zf-RING_2"/>
    <property type="match status" value="1"/>
</dbReference>
<feature type="region of interest" description="Disordered" evidence="6">
    <location>
        <begin position="682"/>
        <end position="714"/>
    </location>
</feature>
<dbReference type="Gene3D" id="3.30.40.10">
    <property type="entry name" value="Zinc/RING finger domain, C3HC4 (zinc finger)"/>
    <property type="match status" value="2"/>
</dbReference>
<dbReference type="PROSITE" id="PS50089">
    <property type="entry name" value="ZF_RING_2"/>
    <property type="match status" value="1"/>
</dbReference>
<proteinExistence type="predicted"/>
<evidence type="ECO:0000313" key="10">
    <source>
        <dbReference type="Proteomes" id="UP001388673"/>
    </source>
</evidence>
<keyword evidence="5" id="KW-0175">Coiled coil</keyword>
<organism evidence="9 10">
    <name type="scientific">Kwoniella newhampshirensis</name>
    <dbReference type="NCBI Taxonomy" id="1651941"/>
    <lineage>
        <taxon>Eukaryota</taxon>
        <taxon>Fungi</taxon>
        <taxon>Dikarya</taxon>
        <taxon>Basidiomycota</taxon>
        <taxon>Agaricomycotina</taxon>
        <taxon>Tremellomycetes</taxon>
        <taxon>Tremellales</taxon>
        <taxon>Cryptococcaceae</taxon>
        <taxon>Kwoniella</taxon>
    </lineage>
</organism>
<dbReference type="GO" id="GO:0016567">
    <property type="term" value="P:protein ubiquitination"/>
    <property type="evidence" value="ECO:0007669"/>
    <property type="project" value="TreeGrafter"/>
</dbReference>